<name>X6MEJ1_RETFI</name>
<dbReference type="EMBL" id="ASPP01021736">
    <property type="protein sequence ID" value="ETO12091.1"/>
    <property type="molecule type" value="Genomic_DNA"/>
</dbReference>
<evidence type="ECO:0000313" key="1">
    <source>
        <dbReference type="EMBL" id="ETO12091.1"/>
    </source>
</evidence>
<feature type="non-terminal residue" evidence="1">
    <location>
        <position position="153"/>
    </location>
</feature>
<reference evidence="1 2" key="1">
    <citation type="journal article" date="2013" name="Curr. Biol.">
        <title>The Genome of the Foraminiferan Reticulomyxa filosa.</title>
        <authorList>
            <person name="Glockner G."/>
            <person name="Hulsmann N."/>
            <person name="Schleicher M."/>
            <person name="Noegel A.A."/>
            <person name="Eichinger L."/>
            <person name="Gallinger C."/>
            <person name="Pawlowski J."/>
            <person name="Sierra R."/>
            <person name="Euteneuer U."/>
            <person name="Pillet L."/>
            <person name="Moustafa A."/>
            <person name="Platzer M."/>
            <person name="Groth M."/>
            <person name="Szafranski K."/>
            <person name="Schliwa M."/>
        </authorList>
    </citation>
    <scope>NUCLEOTIDE SEQUENCE [LARGE SCALE GENOMIC DNA]</scope>
</reference>
<keyword evidence="2" id="KW-1185">Reference proteome</keyword>
<proteinExistence type="predicted"/>
<accession>X6MEJ1</accession>
<gene>
    <name evidence="1" type="ORF">RFI_25285</name>
</gene>
<evidence type="ECO:0000313" key="2">
    <source>
        <dbReference type="Proteomes" id="UP000023152"/>
    </source>
</evidence>
<sequence length="153" mass="17949">MNSPKRKHLEMIGLLISINYFKNITILKNSKTTIGYNHLCHNDNNKAHNENCKKKKNNNKITRTNVAAYFIIEGIGRITLHNLYIHFRVICVHSESIISIFNLPWLVQQQHALQYILNLNDNDDDISKSVFDSSQCNKRRRRKDETEPTNWKA</sequence>
<organism evidence="1 2">
    <name type="scientific">Reticulomyxa filosa</name>
    <dbReference type="NCBI Taxonomy" id="46433"/>
    <lineage>
        <taxon>Eukaryota</taxon>
        <taxon>Sar</taxon>
        <taxon>Rhizaria</taxon>
        <taxon>Retaria</taxon>
        <taxon>Foraminifera</taxon>
        <taxon>Monothalamids</taxon>
        <taxon>Reticulomyxidae</taxon>
        <taxon>Reticulomyxa</taxon>
    </lineage>
</organism>
<dbReference type="AlphaFoldDB" id="X6MEJ1"/>
<comment type="caution">
    <text evidence="1">The sequence shown here is derived from an EMBL/GenBank/DDBJ whole genome shotgun (WGS) entry which is preliminary data.</text>
</comment>
<dbReference type="Proteomes" id="UP000023152">
    <property type="component" value="Unassembled WGS sequence"/>
</dbReference>
<protein>
    <submittedName>
        <fullName evidence="1">Uncharacterized protein</fullName>
    </submittedName>
</protein>